<feature type="compositionally biased region" description="Basic and acidic residues" evidence="1">
    <location>
        <begin position="68"/>
        <end position="82"/>
    </location>
</feature>
<feature type="region of interest" description="Disordered" evidence="1">
    <location>
        <begin position="1"/>
        <end position="26"/>
    </location>
</feature>
<dbReference type="EMBL" id="JASSZA010000001">
    <property type="protein sequence ID" value="KAK2121616.1"/>
    <property type="molecule type" value="Genomic_DNA"/>
</dbReference>
<evidence type="ECO:0000256" key="1">
    <source>
        <dbReference type="SAM" id="MobiDB-lite"/>
    </source>
</evidence>
<proteinExistence type="predicted"/>
<evidence type="ECO:0000313" key="3">
    <source>
        <dbReference type="Proteomes" id="UP001266305"/>
    </source>
</evidence>
<name>A0ABQ9WIY1_SAGOE</name>
<reference evidence="2 3" key="1">
    <citation type="submission" date="2023-05" db="EMBL/GenBank/DDBJ databases">
        <title>B98-5 Cell Line De Novo Hybrid Assembly: An Optical Mapping Approach.</title>
        <authorList>
            <person name="Kananen K."/>
            <person name="Auerbach J.A."/>
            <person name="Kautto E."/>
            <person name="Blachly J.S."/>
        </authorList>
    </citation>
    <scope>NUCLEOTIDE SEQUENCE [LARGE SCALE GENOMIC DNA]</scope>
    <source>
        <strain evidence="2">B95-8</strain>
        <tissue evidence="2">Cell line</tissue>
    </source>
</reference>
<feature type="region of interest" description="Disordered" evidence="1">
    <location>
        <begin position="42"/>
        <end position="144"/>
    </location>
</feature>
<evidence type="ECO:0000313" key="2">
    <source>
        <dbReference type="EMBL" id="KAK2121616.1"/>
    </source>
</evidence>
<sequence length="203" mass="20947">MAAERSRSAMDSPVPACMFAPEPSSPGAARAAAAAARLHGGFDSDCSEDGEALNGERELDLTSKGSGRRAEHGHPVRGERGMGGRGRACPPAGLRDLRGLAAGGAVPKVPAPTLAPLRRQPSLPPSRLPPRSQPLGSATWNGGAGRWQRSAWSLSLLSAPPPASGPHLRGLETKRVRWPGQGAETLEKTGIASLPGLGKGNRK</sequence>
<organism evidence="2 3">
    <name type="scientific">Saguinus oedipus</name>
    <name type="common">Cotton-top tamarin</name>
    <name type="synonym">Oedipomidas oedipus</name>
    <dbReference type="NCBI Taxonomy" id="9490"/>
    <lineage>
        <taxon>Eukaryota</taxon>
        <taxon>Metazoa</taxon>
        <taxon>Chordata</taxon>
        <taxon>Craniata</taxon>
        <taxon>Vertebrata</taxon>
        <taxon>Euteleostomi</taxon>
        <taxon>Mammalia</taxon>
        <taxon>Eutheria</taxon>
        <taxon>Euarchontoglires</taxon>
        <taxon>Primates</taxon>
        <taxon>Haplorrhini</taxon>
        <taxon>Platyrrhini</taxon>
        <taxon>Cebidae</taxon>
        <taxon>Callitrichinae</taxon>
        <taxon>Saguinus</taxon>
    </lineage>
</organism>
<keyword evidence="3" id="KW-1185">Reference proteome</keyword>
<comment type="caution">
    <text evidence="2">The sequence shown here is derived from an EMBL/GenBank/DDBJ whole genome shotgun (WGS) entry which is preliminary data.</text>
</comment>
<accession>A0ABQ9WIY1</accession>
<feature type="region of interest" description="Disordered" evidence="1">
    <location>
        <begin position="179"/>
        <end position="203"/>
    </location>
</feature>
<feature type="compositionally biased region" description="Pro residues" evidence="1">
    <location>
        <begin position="122"/>
        <end position="132"/>
    </location>
</feature>
<gene>
    <name evidence="2" type="ORF">P7K49_003002</name>
</gene>
<protein>
    <submittedName>
        <fullName evidence="2">Uncharacterized protein</fullName>
    </submittedName>
</protein>
<dbReference type="Proteomes" id="UP001266305">
    <property type="component" value="Unassembled WGS sequence"/>
</dbReference>
<feature type="compositionally biased region" description="Low complexity" evidence="1">
    <location>
        <begin position="99"/>
        <end position="121"/>
    </location>
</feature>